<evidence type="ECO:0000256" key="9">
    <source>
        <dbReference type="ARBA" id="ARBA00023235"/>
    </source>
</evidence>
<dbReference type="UniPathway" id="UPA00214"/>
<keyword evidence="8" id="KW-0299">Galactose metabolism</keyword>
<comment type="cofactor">
    <cofactor evidence="2">
        <name>NAD(+)</name>
        <dbReference type="ChEBI" id="CHEBI:57540"/>
    </cofactor>
</comment>
<feature type="domain" description="NAD-dependent epimerase/dehydratase" evidence="13">
    <location>
        <begin position="8"/>
        <end position="251"/>
    </location>
</feature>
<dbReference type="NCBIfam" id="TIGR01179">
    <property type="entry name" value="galE"/>
    <property type="match status" value="1"/>
</dbReference>
<protein>
    <recommendedName>
        <fullName evidence="6">UDP-glucose 4-epimerase</fullName>
        <ecNumber evidence="5">5.1.3.2</ecNumber>
    </recommendedName>
    <alternativeName>
        <fullName evidence="12">Galactowaldenase</fullName>
    </alternativeName>
    <alternativeName>
        <fullName evidence="11">UDP-galactose 4-epimerase</fullName>
    </alternativeName>
</protein>
<organism evidence="14 15">
    <name type="scientific">Sulfobacillus benefaciens</name>
    <dbReference type="NCBI Taxonomy" id="453960"/>
    <lineage>
        <taxon>Bacteria</taxon>
        <taxon>Bacillati</taxon>
        <taxon>Bacillota</taxon>
        <taxon>Clostridia</taxon>
        <taxon>Eubacteriales</taxon>
        <taxon>Clostridiales Family XVII. Incertae Sedis</taxon>
        <taxon>Sulfobacillus</taxon>
    </lineage>
</organism>
<keyword evidence="7" id="KW-0520">NAD</keyword>
<evidence type="ECO:0000256" key="8">
    <source>
        <dbReference type="ARBA" id="ARBA00023144"/>
    </source>
</evidence>
<reference evidence="14 15" key="1">
    <citation type="journal article" date="2014" name="BMC Genomics">
        <title>Comparison of environmental and isolate Sulfobacillus genomes reveals diverse carbon, sulfur, nitrogen, and hydrogen metabolisms.</title>
        <authorList>
            <person name="Justice N.B."/>
            <person name="Norman A."/>
            <person name="Brown C.T."/>
            <person name="Singh A."/>
            <person name="Thomas B.C."/>
            <person name="Banfield J.F."/>
        </authorList>
    </citation>
    <scope>NUCLEOTIDE SEQUENCE [LARGE SCALE GENOMIC DNA]</scope>
    <source>
        <strain evidence="14">AMDSBA4</strain>
    </source>
</reference>
<comment type="catalytic activity">
    <reaction evidence="1">
        <text>UDP-alpha-D-glucose = UDP-alpha-D-galactose</text>
        <dbReference type="Rhea" id="RHEA:22168"/>
        <dbReference type="ChEBI" id="CHEBI:58885"/>
        <dbReference type="ChEBI" id="CHEBI:66914"/>
        <dbReference type="EC" id="5.1.3.2"/>
    </reaction>
</comment>
<accession>A0A2T2X4K1</accession>
<gene>
    <name evidence="14" type="primary">galE</name>
    <name evidence="14" type="ORF">C7B46_18625</name>
</gene>
<evidence type="ECO:0000259" key="13">
    <source>
        <dbReference type="Pfam" id="PF01370"/>
    </source>
</evidence>
<evidence type="ECO:0000256" key="7">
    <source>
        <dbReference type="ARBA" id="ARBA00023027"/>
    </source>
</evidence>
<dbReference type="InterPro" id="IPR005886">
    <property type="entry name" value="UDP_G4E"/>
</dbReference>
<evidence type="ECO:0000256" key="6">
    <source>
        <dbReference type="ARBA" id="ARBA00018569"/>
    </source>
</evidence>
<evidence type="ECO:0000256" key="3">
    <source>
        <dbReference type="ARBA" id="ARBA00004947"/>
    </source>
</evidence>
<proteinExistence type="inferred from homology"/>
<comment type="caution">
    <text evidence="14">The sequence shown here is derived from an EMBL/GenBank/DDBJ whole genome shotgun (WGS) entry which is preliminary data.</text>
</comment>
<dbReference type="InterPro" id="IPR001509">
    <property type="entry name" value="Epimerase_deHydtase"/>
</dbReference>
<name>A0A2T2X4K1_9FIRM</name>
<sequence>MMKTHISVITGGLGYVGQSLAYALQSQGINPILLDHRQVPSQVRTVPVMRGDVGDRGLWHEIFQHHHVDAVYHCAGLIVVSESVAQPLPYFVHNVVAGISMLNALVELGPEVPIIFSSSAAVYGTPNTVPIAETAATMPMSPYGITKRQFEEVLSTYGEAYGTKWVALRYFNVAGTVGGVREQHQPETHLLPRIAEAIRHQQAPVIYGHDYPTPDGTAIRDYIHMADLTEAHILSWRYLQQGGTSRPFNVGSGHGHSVLEVIRGFERVLGADIPVSFTDRRPGDPPILVASIDAASSVLGFRPVHSQTVEDMVRDVWQQE</sequence>
<keyword evidence="9" id="KW-0413">Isomerase</keyword>
<evidence type="ECO:0000313" key="15">
    <source>
        <dbReference type="Proteomes" id="UP000242972"/>
    </source>
</evidence>
<evidence type="ECO:0000256" key="12">
    <source>
        <dbReference type="ARBA" id="ARBA00033067"/>
    </source>
</evidence>
<evidence type="ECO:0000256" key="2">
    <source>
        <dbReference type="ARBA" id="ARBA00001911"/>
    </source>
</evidence>
<evidence type="ECO:0000256" key="10">
    <source>
        <dbReference type="ARBA" id="ARBA00023277"/>
    </source>
</evidence>
<comment type="similarity">
    <text evidence="4">Belongs to the NAD(P)-dependent epimerase/dehydratase family.</text>
</comment>
<evidence type="ECO:0000256" key="5">
    <source>
        <dbReference type="ARBA" id="ARBA00013189"/>
    </source>
</evidence>
<dbReference type="PANTHER" id="PTHR43725">
    <property type="entry name" value="UDP-GLUCOSE 4-EPIMERASE"/>
    <property type="match status" value="1"/>
</dbReference>
<dbReference type="Gene3D" id="3.90.25.10">
    <property type="entry name" value="UDP-galactose 4-epimerase, domain 1"/>
    <property type="match status" value="1"/>
</dbReference>
<dbReference type="GO" id="GO:0033499">
    <property type="term" value="P:galactose catabolic process via UDP-galactose, Leloir pathway"/>
    <property type="evidence" value="ECO:0007669"/>
    <property type="project" value="TreeGrafter"/>
</dbReference>
<dbReference type="GO" id="GO:0003978">
    <property type="term" value="F:UDP-glucose 4-epimerase activity"/>
    <property type="evidence" value="ECO:0007669"/>
    <property type="project" value="UniProtKB-EC"/>
</dbReference>
<evidence type="ECO:0000256" key="4">
    <source>
        <dbReference type="ARBA" id="ARBA00007637"/>
    </source>
</evidence>
<evidence type="ECO:0000256" key="1">
    <source>
        <dbReference type="ARBA" id="ARBA00000083"/>
    </source>
</evidence>
<dbReference type="InterPro" id="IPR036291">
    <property type="entry name" value="NAD(P)-bd_dom_sf"/>
</dbReference>
<dbReference type="Gene3D" id="3.40.50.720">
    <property type="entry name" value="NAD(P)-binding Rossmann-like Domain"/>
    <property type="match status" value="1"/>
</dbReference>
<dbReference type="EMBL" id="PXYW01000089">
    <property type="protein sequence ID" value="PSR29421.1"/>
    <property type="molecule type" value="Genomic_DNA"/>
</dbReference>
<dbReference type="Proteomes" id="UP000242972">
    <property type="component" value="Unassembled WGS sequence"/>
</dbReference>
<evidence type="ECO:0000313" key="14">
    <source>
        <dbReference type="EMBL" id="PSR29421.1"/>
    </source>
</evidence>
<dbReference type="AlphaFoldDB" id="A0A2T2X4K1"/>
<dbReference type="Pfam" id="PF01370">
    <property type="entry name" value="Epimerase"/>
    <property type="match status" value="1"/>
</dbReference>
<evidence type="ECO:0000256" key="11">
    <source>
        <dbReference type="ARBA" id="ARBA00031367"/>
    </source>
</evidence>
<dbReference type="PANTHER" id="PTHR43725:SF53">
    <property type="entry name" value="UDP-ARABINOSE 4-EPIMERASE 1"/>
    <property type="match status" value="1"/>
</dbReference>
<comment type="pathway">
    <text evidence="3">Carbohydrate metabolism; galactose metabolism.</text>
</comment>
<dbReference type="SUPFAM" id="SSF51735">
    <property type="entry name" value="NAD(P)-binding Rossmann-fold domains"/>
    <property type="match status" value="1"/>
</dbReference>
<keyword evidence="10" id="KW-0119">Carbohydrate metabolism</keyword>
<dbReference type="EC" id="5.1.3.2" evidence="5"/>